<evidence type="ECO:0000256" key="2">
    <source>
        <dbReference type="ARBA" id="ARBA00022842"/>
    </source>
</evidence>
<feature type="region of interest" description="Disordered" evidence="3">
    <location>
        <begin position="179"/>
        <end position="227"/>
    </location>
</feature>
<dbReference type="Proteomes" id="UP000678016">
    <property type="component" value="Chromosome"/>
</dbReference>
<feature type="compositionally biased region" description="Basic and acidic residues" evidence="3">
    <location>
        <begin position="192"/>
        <end position="201"/>
    </location>
</feature>
<feature type="compositionally biased region" description="Basic and acidic residues" evidence="3">
    <location>
        <begin position="11"/>
        <end position="20"/>
    </location>
</feature>
<name>A0ABX8C5Q5_9ACTN</name>
<dbReference type="SUPFAM" id="SSF48576">
    <property type="entry name" value="Terpenoid synthases"/>
    <property type="match status" value="1"/>
</dbReference>
<keyword evidence="1" id="KW-0479">Metal-binding</keyword>
<proteinExistence type="predicted"/>
<feature type="region of interest" description="Disordered" evidence="3">
    <location>
        <begin position="1"/>
        <end position="40"/>
    </location>
</feature>
<dbReference type="InterPro" id="IPR023374">
    <property type="entry name" value="AttH-like_dom_sf"/>
</dbReference>
<dbReference type="SUPFAM" id="SSF159245">
    <property type="entry name" value="AttH-like"/>
    <property type="match status" value="1"/>
</dbReference>
<sequence length="770" mass="82396">MDAWGHGGDPGARDGSEGRRGGGTARPGAEPDAPDPRGGPERLRFAFRLVDGADEYGLVFSFARLGGAAAGVPEAHQAVWYAADRRARAHGGESWMDQGCVDAVRVLVGADRVTDPRMRRALLDALSQGRLPEPDRLLPRAALWREEPLDLDAGGVACVRGDGSGGFLVEARGEESGFRLRLSPAGDSASEDGGHPRDHAVTSRARTAHGSTAPDRGSRDPEAVSLEATGVLRLRDRSVRVTGRGWHERASGGGLLPARDGRDASRSRARVRLDNGWELTVHRTGGADTPDETPTACGATAVLSSPDGERVEAPATLRGLLPWTSLATLNTYPTACDVEVPLLDLRLRATAWFPRQEAASVTDPSGRLEAHADAEGTMGGRPVRGHGLWEVFPDTRIEDFERHVTRVRAITRQEIDSLYPAEPDARSLAELAGTEHRPERLDGAVLEDLHASLVSPVRHATAGLGRSWRSYVSMAAIELFGVDSEPYRPLVAAAELLHTGCLMIDDVEDRSPLRRGRPAAHVVFGDAVVVNAGTAAYFALDRVLNRVLPDDAALRLRVYQIYLRALRAGHGGQAIDIAGHRAAMDEAVETGDAEALLRRVRSGHWLKTAAPVRGLAEIGALVAGAQEEQFRALGEYFDAVGLAYQISDDVMDLRGLTAPAEGGGRSATKHTAEDLRAGKVTMPLAHAVALLPPRRTRELWYSVRDGDADEATVAAAAASLEECGAVAACTGEAQGLVERTWKPLRDLVPCTWTSVMMGALGAYAARRERE</sequence>
<dbReference type="RefSeq" id="WP_212641746.1">
    <property type="nucleotide sequence ID" value="NZ_CP074132.1"/>
</dbReference>
<dbReference type="PANTHER" id="PTHR12001:SF44">
    <property type="entry name" value="GERANYLGERANYL PYROPHOSPHATE SYNTHASE"/>
    <property type="match status" value="1"/>
</dbReference>
<keyword evidence="5" id="KW-1185">Reference proteome</keyword>
<reference evidence="5" key="1">
    <citation type="submission" date="2021-05" db="EMBL/GenBank/DDBJ databases">
        <title>Direct Submission.</title>
        <authorList>
            <person name="Li K."/>
            <person name="Gao J."/>
        </authorList>
    </citation>
    <scope>NUCLEOTIDE SEQUENCE [LARGE SCALE GENOMIC DNA]</scope>
    <source>
        <strain evidence="5">HDS12</strain>
    </source>
</reference>
<protein>
    <submittedName>
        <fullName evidence="4">Polyprenyl synthetase family protein</fullName>
    </submittedName>
</protein>
<dbReference type="Pfam" id="PF00348">
    <property type="entry name" value="polyprenyl_synt"/>
    <property type="match status" value="1"/>
</dbReference>
<evidence type="ECO:0000256" key="1">
    <source>
        <dbReference type="ARBA" id="ARBA00022723"/>
    </source>
</evidence>
<dbReference type="Gene3D" id="2.40.370.10">
    <property type="entry name" value="AttH-like domain"/>
    <property type="match status" value="1"/>
</dbReference>
<dbReference type="PROSITE" id="PS00723">
    <property type="entry name" value="POLYPRENYL_SYNTHASE_1"/>
    <property type="match status" value="1"/>
</dbReference>
<evidence type="ECO:0000256" key="3">
    <source>
        <dbReference type="SAM" id="MobiDB-lite"/>
    </source>
</evidence>
<gene>
    <name evidence="4" type="ORF">KGD83_27135</name>
</gene>
<dbReference type="PANTHER" id="PTHR12001">
    <property type="entry name" value="GERANYLGERANYL PYROPHOSPHATE SYNTHASE"/>
    <property type="match status" value="1"/>
</dbReference>
<dbReference type="InterPro" id="IPR033749">
    <property type="entry name" value="Polyprenyl_synt_CS"/>
</dbReference>
<accession>A0ABX8C5Q5</accession>
<evidence type="ECO:0000313" key="4">
    <source>
        <dbReference type="EMBL" id="QUX28829.1"/>
    </source>
</evidence>
<organism evidence="4 5">
    <name type="scientific">Nocardiopsis akebiae</name>
    <dbReference type="NCBI Taxonomy" id="2831968"/>
    <lineage>
        <taxon>Bacteria</taxon>
        <taxon>Bacillati</taxon>
        <taxon>Actinomycetota</taxon>
        <taxon>Actinomycetes</taxon>
        <taxon>Streptosporangiales</taxon>
        <taxon>Nocardiopsidaceae</taxon>
        <taxon>Nocardiopsis</taxon>
    </lineage>
</organism>
<dbReference type="EMBL" id="CP074132">
    <property type="protein sequence ID" value="QUX28829.1"/>
    <property type="molecule type" value="Genomic_DNA"/>
</dbReference>
<dbReference type="PROSITE" id="PS00444">
    <property type="entry name" value="POLYPRENYL_SYNTHASE_2"/>
    <property type="match status" value="1"/>
</dbReference>
<evidence type="ECO:0000313" key="5">
    <source>
        <dbReference type="Proteomes" id="UP000678016"/>
    </source>
</evidence>
<keyword evidence="2" id="KW-0460">Magnesium</keyword>
<dbReference type="InterPro" id="IPR000092">
    <property type="entry name" value="Polyprenyl_synt"/>
</dbReference>
<feature type="compositionally biased region" description="Gly residues" evidence="3">
    <location>
        <begin position="1"/>
        <end position="10"/>
    </location>
</feature>
<feature type="region of interest" description="Disordered" evidence="3">
    <location>
        <begin position="244"/>
        <end position="266"/>
    </location>
</feature>
<dbReference type="Gene3D" id="1.10.600.10">
    <property type="entry name" value="Farnesyl Diphosphate Synthase"/>
    <property type="match status" value="1"/>
</dbReference>
<dbReference type="InterPro" id="IPR008949">
    <property type="entry name" value="Isoprenoid_synthase_dom_sf"/>
</dbReference>